<dbReference type="Pfam" id="PF07714">
    <property type="entry name" value="PK_Tyr_Ser-Thr"/>
    <property type="match status" value="1"/>
</dbReference>
<dbReference type="InterPro" id="IPR011009">
    <property type="entry name" value="Kinase-like_dom_sf"/>
</dbReference>
<evidence type="ECO:0000259" key="1">
    <source>
        <dbReference type="Pfam" id="PF07714"/>
    </source>
</evidence>
<protein>
    <recommendedName>
        <fullName evidence="1">Serine-threonine/tyrosine-protein kinase catalytic domain-containing protein</fullName>
    </recommendedName>
</protein>
<evidence type="ECO:0000313" key="2">
    <source>
        <dbReference type="EMBL" id="RIB02411.1"/>
    </source>
</evidence>
<dbReference type="OrthoDB" id="10261027at2759"/>
<dbReference type="SUPFAM" id="SSF56112">
    <property type="entry name" value="Protein kinase-like (PK-like)"/>
    <property type="match status" value="1"/>
</dbReference>
<dbReference type="GO" id="GO:0004672">
    <property type="term" value="F:protein kinase activity"/>
    <property type="evidence" value="ECO:0007669"/>
    <property type="project" value="InterPro"/>
</dbReference>
<accession>A0A397TYE6</accession>
<evidence type="ECO:0000313" key="3">
    <source>
        <dbReference type="Proteomes" id="UP000266673"/>
    </source>
</evidence>
<feature type="domain" description="Serine-threonine/tyrosine-protein kinase catalytic" evidence="1">
    <location>
        <begin position="186"/>
        <end position="245"/>
    </location>
</feature>
<proteinExistence type="predicted"/>
<gene>
    <name evidence="2" type="ORF">C2G38_2150009</name>
</gene>
<comment type="caution">
    <text evidence="2">The sequence shown here is derived from an EMBL/GenBank/DDBJ whole genome shotgun (WGS) entry which is preliminary data.</text>
</comment>
<sequence>MEAKVAEGLEKAYETWKVCCTNLNTDIKNKISKPEIDVEMKLEELKPKDKIVDNEALGKSDHETLVEDDKKFEKFRRTDKQKGVVEILTSKELAKANNTLKPAKNAPEVPELLLKSTKAYYPGTRAEKFKKKFQLVKPQSRIATIEYKSLRYLQMYWLSALVFDPGRKPPKPLVLLPYWINTVDKTPEVLMGKKCTQAADIYSFGVIMSEITTGRRAFDGEPFDTKLAKSICQGKRPKFDKKTPDCYVKWTKRYMD</sequence>
<reference evidence="2 3" key="1">
    <citation type="submission" date="2018-06" db="EMBL/GenBank/DDBJ databases">
        <title>Comparative genomics reveals the genomic features of Rhizophagus irregularis, R. cerebriforme, R. diaphanum and Gigaspora rosea, and their symbiotic lifestyle signature.</title>
        <authorList>
            <person name="Morin E."/>
            <person name="San Clemente H."/>
            <person name="Chen E.C.H."/>
            <person name="De La Providencia I."/>
            <person name="Hainaut M."/>
            <person name="Kuo A."/>
            <person name="Kohler A."/>
            <person name="Murat C."/>
            <person name="Tang N."/>
            <person name="Roy S."/>
            <person name="Loubradou J."/>
            <person name="Henrissat B."/>
            <person name="Grigoriev I.V."/>
            <person name="Corradi N."/>
            <person name="Roux C."/>
            <person name="Martin F.M."/>
        </authorList>
    </citation>
    <scope>NUCLEOTIDE SEQUENCE [LARGE SCALE GENOMIC DNA]</scope>
    <source>
        <strain evidence="2 3">DAOM 194757</strain>
    </source>
</reference>
<dbReference type="EMBL" id="QKWP01002705">
    <property type="protein sequence ID" value="RIB02411.1"/>
    <property type="molecule type" value="Genomic_DNA"/>
</dbReference>
<organism evidence="2 3">
    <name type="scientific">Gigaspora rosea</name>
    <dbReference type="NCBI Taxonomy" id="44941"/>
    <lineage>
        <taxon>Eukaryota</taxon>
        <taxon>Fungi</taxon>
        <taxon>Fungi incertae sedis</taxon>
        <taxon>Mucoromycota</taxon>
        <taxon>Glomeromycotina</taxon>
        <taxon>Glomeromycetes</taxon>
        <taxon>Diversisporales</taxon>
        <taxon>Gigasporaceae</taxon>
        <taxon>Gigaspora</taxon>
    </lineage>
</organism>
<dbReference type="InterPro" id="IPR001245">
    <property type="entry name" value="Ser-Thr/Tyr_kinase_cat_dom"/>
</dbReference>
<dbReference type="Proteomes" id="UP000266673">
    <property type="component" value="Unassembled WGS sequence"/>
</dbReference>
<dbReference type="AlphaFoldDB" id="A0A397TYE6"/>
<name>A0A397TYE6_9GLOM</name>
<dbReference type="Gene3D" id="1.10.510.10">
    <property type="entry name" value="Transferase(Phosphotransferase) domain 1"/>
    <property type="match status" value="1"/>
</dbReference>
<keyword evidence="3" id="KW-1185">Reference proteome</keyword>